<comment type="subcellular location">
    <subcellularLocation>
        <location evidence="1">Nucleus</location>
    </subcellularLocation>
</comment>
<feature type="domain" description="RSE1/DDB1/CPSF1 first beta-propeller" evidence="5">
    <location>
        <begin position="127"/>
        <end position="478"/>
    </location>
</feature>
<feature type="transmembrane region" description="Helical" evidence="3">
    <location>
        <begin position="1117"/>
        <end position="1139"/>
    </location>
</feature>
<dbReference type="PANTHER" id="PTHR10644">
    <property type="entry name" value="DNA REPAIR/RNA PROCESSING CPSF FAMILY"/>
    <property type="match status" value="1"/>
</dbReference>
<accession>A0A5B6UFW4</accession>
<dbReference type="EMBL" id="SMMG02000012">
    <property type="protein sequence ID" value="KAA3455807.1"/>
    <property type="molecule type" value="Genomic_DNA"/>
</dbReference>
<dbReference type="InterPro" id="IPR004871">
    <property type="entry name" value="RSE1/DDB1/CPSF1_C"/>
</dbReference>
<dbReference type="Proteomes" id="UP000325315">
    <property type="component" value="Unassembled WGS sequence"/>
</dbReference>
<dbReference type="InterPro" id="IPR015943">
    <property type="entry name" value="WD40/YVTN_repeat-like_dom_sf"/>
</dbReference>
<keyword evidence="3" id="KW-0812">Transmembrane</keyword>
<evidence type="ECO:0000313" key="7">
    <source>
        <dbReference type="EMBL" id="KAA3455807.1"/>
    </source>
</evidence>
<keyword evidence="3" id="KW-1133">Transmembrane helix</keyword>
<dbReference type="Pfam" id="PF03178">
    <property type="entry name" value="CPSF_A"/>
    <property type="match status" value="1"/>
</dbReference>
<dbReference type="OrthoDB" id="6109at2759"/>
<evidence type="ECO:0000259" key="4">
    <source>
        <dbReference type="Pfam" id="PF03178"/>
    </source>
</evidence>
<dbReference type="Pfam" id="PF23726">
    <property type="entry name" value="Beta-prop_RSE1_2nd"/>
    <property type="match status" value="1"/>
</dbReference>
<gene>
    <name evidence="7" type="ORF">EPI10_018792</name>
</gene>
<reference evidence="8" key="1">
    <citation type="journal article" date="2019" name="Plant Biotechnol. J.">
        <title>Genome sequencing of the Australian wild diploid species Gossypium australe highlights disease resistance and delayed gland morphogenesis.</title>
        <authorList>
            <person name="Cai Y."/>
            <person name="Cai X."/>
            <person name="Wang Q."/>
            <person name="Wang P."/>
            <person name="Zhang Y."/>
            <person name="Cai C."/>
            <person name="Xu Y."/>
            <person name="Wang K."/>
            <person name="Zhou Z."/>
            <person name="Wang C."/>
            <person name="Geng S."/>
            <person name="Li B."/>
            <person name="Dong Q."/>
            <person name="Hou Y."/>
            <person name="Wang H."/>
            <person name="Ai P."/>
            <person name="Liu Z."/>
            <person name="Yi F."/>
            <person name="Sun M."/>
            <person name="An G."/>
            <person name="Cheng J."/>
            <person name="Zhang Y."/>
            <person name="Shi Q."/>
            <person name="Xie Y."/>
            <person name="Shi X."/>
            <person name="Chang Y."/>
            <person name="Huang F."/>
            <person name="Chen Y."/>
            <person name="Hong S."/>
            <person name="Mi L."/>
            <person name="Sun Q."/>
            <person name="Zhang L."/>
            <person name="Zhou B."/>
            <person name="Peng R."/>
            <person name="Zhang X."/>
            <person name="Liu F."/>
        </authorList>
    </citation>
    <scope>NUCLEOTIDE SEQUENCE [LARGE SCALE GENOMIC DNA]</scope>
    <source>
        <strain evidence="8">cv. PA1801</strain>
    </source>
</reference>
<keyword evidence="8" id="KW-1185">Reference proteome</keyword>
<dbReference type="Pfam" id="PF10433">
    <property type="entry name" value="Beta-prop_RSE1_1st"/>
    <property type="match status" value="1"/>
</dbReference>
<comment type="caution">
    <text evidence="7">The sequence shown here is derived from an EMBL/GenBank/DDBJ whole genome shotgun (WGS) entry which is preliminary data.</text>
</comment>
<evidence type="ECO:0000256" key="1">
    <source>
        <dbReference type="ARBA" id="ARBA00004123"/>
    </source>
</evidence>
<feature type="transmembrane region" description="Helical" evidence="3">
    <location>
        <begin position="1022"/>
        <end position="1041"/>
    </location>
</feature>
<protein>
    <submittedName>
        <fullName evidence="7">Cleavage and polyadenylation specificity factor subunit 1 isoform X1</fullName>
    </submittedName>
</protein>
<evidence type="ECO:0000256" key="3">
    <source>
        <dbReference type="SAM" id="Phobius"/>
    </source>
</evidence>
<evidence type="ECO:0000256" key="2">
    <source>
        <dbReference type="ARBA" id="ARBA00023242"/>
    </source>
</evidence>
<dbReference type="InterPro" id="IPR018846">
    <property type="entry name" value="Beta-prop_RSE1/DDB1/CPSF1_1st"/>
</dbReference>
<evidence type="ECO:0000259" key="6">
    <source>
        <dbReference type="Pfam" id="PF23726"/>
    </source>
</evidence>
<keyword evidence="3" id="KW-0472">Membrane</keyword>
<proteinExistence type="predicted"/>
<organism evidence="7 8">
    <name type="scientific">Gossypium australe</name>
    <dbReference type="NCBI Taxonomy" id="47621"/>
    <lineage>
        <taxon>Eukaryota</taxon>
        <taxon>Viridiplantae</taxon>
        <taxon>Streptophyta</taxon>
        <taxon>Embryophyta</taxon>
        <taxon>Tracheophyta</taxon>
        <taxon>Spermatophyta</taxon>
        <taxon>Magnoliopsida</taxon>
        <taxon>eudicotyledons</taxon>
        <taxon>Gunneridae</taxon>
        <taxon>Pentapetalae</taxon>
        <taxon>rosids</taxon>
        <taxon>malvids</taxon>
        <taxon>Malvales</taxon>
        <taxon>Malvaceae</taxon>
        <taxon>Malvoideae</taxon>
        <taxon>Gossypium</taxon>
    </lineage>
</organism>
<keyword evidence="2" id="KW-0539">Nucleus</keyword>
<evidence type="ECO:0000259" key="5">
    <source>
        <dbReference type="Pfam" id="PF10433"/>
    </source>
</evidence>
<feature type="domain" description="RSE1/DDB1/CPSF1 second beta-propeller" evidence="6">
    <location>
        <begin position="643"/>
        <end position="1085"/>
    </location>
</feature>
<dbReference type="GO" id="GO:0003676">
    <property type="term" value="F:nucleic acid binding"/>
    <property type="evidence" value="ECO:0007669"/>
    <property type="project" value="InterPro"/>
</dbReference>
<dbReference type="GO" id="GO:0005634">
    <property type="term" value="C:nucleus"/>
    <property type="evidence" value="ECO:0007669"/>
    <property type="project" value="UniProtKB-SubCell"/>
</dbReference>
<feature type="domain" description="RSE1/DDB1/CPSF1 C-terminal" evidence="4">
    <location>
        <begin position="1261"/>
        <end position="1556"/>
    </location>
</feature>
<dbReference type="InterPro" id="IPR050358">
    <property type="entry name" value="RSE1/DDB1/CFT1"/>
</dbReference>
<name>A0A5B6UFW4_9ROSI</name>
<dbReference type="Gene3D" id="2.130.10.10">
    <property type="entry name" value="YVTN repeat-like/Quinoprotein amine dehydrogenase"/>
    <property type="match status" value="2"/>
</dbReference>
<evidence type="ECO:0000313" key="8">
    <source>
        <dbReference type="Proteomes" id="UP000325315"/>
    </source>
</evidence>
<dbReference type="InterPro" id="IPR058543">
    <property type="entry name" value="Beta-prop_RSE1/DDB1/CPSF1_2nd"/>
</dbReference>
<sequence>MSYAAYKMMHWPTGIENCASGFVTNCRADFTPQIPLNHTEDLESDWSSRRGIGPVPNLIVTAANVLELYVVRVQEEGTREARNSTEVKRGGIMDGVSAVSLELVCSYSDENANKNAAWKIFPSSLVLFVRLHGNVESMAVLSIGGGDVSRRRDSIILTFQDAKIAVLEFDDSTHSLQTSSMHCFESPEWLHLKRGRESFARGPLVKADPQGRCSGVLVYGLQMIILKAAQAGSGFVGEDDAFGSGTTVSARVESSYIIDLRDLDMKHIKDFIFVHGYIEPVMVILHERELTWAGRVSWKHHTCMISALSISTTLKQHPLIWSAADPRRPCLHIHVSDMSNLPHDAYKLLAVPSPIGGVLVISANMIHYHSQSASCALALNSYAASVDNSQELPRSSFNVELDAANATWLLNDVALLSAKTGELLLLTLVYDGRVVQRLDLSKSKASVLTSDITTIGNSLVFLGSRLGDSLLVQFSSGSGASTLPSGLKEEVGDIEGDVPLAKRLRRSSSDALQDGVGSEELSLYGSTPNNSESAQKAFLFAVRDSLINVGPLKDFSYGLRINADANATGIAKQSNYELVCCSGHGKNGALCVLRQSVRPEMITEVHHTPALTEFHLIKILKLLEPSSVKLYACIITCTLLHPQVELTGCKGIWTVYHKSTRGHNVDSSKLADDDDEYHAYLIISLEARTMVLETADLLTEVTESVDYYVQGRTIAAGNLFGRRRVIQVFERGARILDGSFMTQELSIPLPNSETSSGSDNSTVMSVSIADPYVLLRMTDGSILLLVGDPATCTVSINSPAAFEGSKKRVSACSLYHDKGPEPWLRKASSDAWLSTGIGESIDSADGGPHDQGDIYCVICYENGALEIFDVPNFNCVFSVEKFASGRAYLVDAYSQESSEDSEKPISKSSEELAGQSRKENVHNLKVVELAMQRWSGNHSRPFIFGILTDGTILCYHAYLFEGPDNASKVEGSASAQNSVGLSNVNASRLRNLRFIRVSLDAYTREETSNGTLSQRITIFKNISGYQGFFLSGLRPAWFMVFRQRLRIHPQICDGSIVAFTVLHNVNCNHGFIYVTSQGILKICQMPSTSNYDNYWPVQKIPLRGTPHQVTYFAERNLYPLIVSVPVSIFFLFSTIYFWYDINFYNACCYINLYKVHKPVNQVLSSLVDQEAGHQMDNLNLSSDELHRTYTVEEFEVRILEPEKSGGPWETKATISMQSSENALTRADLKDDRMHVFVLVFYREHDRRSCLMGKKLYLDSALLQNTTTKENETLLAIGTAYVQGEDVAARGRVLLFSIGRSTDNNQNLVSEVYSKELKGAISALASLQGHLLIASGPKIILHIWTGSELNGIAFYDAPPLYVVSLNIVKNFILLGDVHKSIYFLSWKEQGAQLSLLAKDFGSLDCFATEFLIDGSTLSLMVSDDQKNIQVFYYAPKMSESWRGQKLLSRAEFHVGAHVTKFLRLQMLSTSGRTSATAGSDKTNRFALLFGTLDGSIGCIAPLDELTFRRLQSLQKKLVDAVPHVAGLNPRSFRHFRSNGKAHRPGPDSIVDCELLCQ</sequence>
<dbReference type="FunFam" id="2.130.10.10:FF:000402">
    <property type="entry name" value="Cleavage and polyadenylation specificity factor subunit 1"/>
    <property type="match status" value="1"/>
</dbReference>